<dbReference type="Ensembl" id="ENSPTRT00000106096.1">
    <property type="protein sequence ID" value="ENSPTRP00000084268.1"/>
    <property type="gene ID" value="ENSPTRG00000044247.1"/>
</dbReference>
<evidence type="ECO:0000259" key="1">
    <source>
        <dbReference type="Pfam" id="PF01425"/>
    </source>
</evidence>
<dbReference type="OMA" id="TIQGSCA"/>
<proteinExistence type="predicted"/>
<evidence type="ECO:0000313" key="3">
    <source>
        <dbReference type="Proteomes" id="UP000002277"/>
    </source>
</evidence>
<dbReference type="InterPro" id="IPR023631">
    <property type="entry name" value="Amidase_dom"/>
</dbReference>
<dbReference type="Bgee" id="ENSPTRG00000044247">
    <property type="expression patterns" value="Expressed in pituitary gland and 1 other cell type or tissue"/>
</dbReference>
<dbReference type="InterPro" id="IPR052739">
    <property type="entry name" value="FAAH2"/>
</dbReference>
<dbReference type="PANTHER" id="PTHR43372:SF4">
    <property type="entry name" value="FATTY-ACID AMIDE HYDROLASE 2"/>
    <property type="match status" value="1"/>
</dbReference>
<feature type="domain" description="Amidase" evidence="1">
    <location>
        <begin position="3"/>
        <end position="153"/>
    </location>
</feature>
<dbReference type="PANTHER" id="PTHR43372">
    <property type="entry name" value="FATTY-ACID AMIDE HYDROLASE"/>
    <property type="match status" value="1"/>
</dbReference>
<reference evidence="2 3" key="1">
    <citation type="journal article" date="2005" name="Nature">
        <title>Initial sequence of the chimpanzee genome and comparison with the human genome.</title>
        <authorList>
            <consortium name="Chimpanzee sequencing and analysis consortium"/>
        </authorList>
    </citation>
    <scope>NUCLEOTIDE SEQUENCE [LARGE SCALE GENOMIC DNA]</scope>
</reference>
<reference evidence="2" key="2">
    <citation type="submission" date="2025-08" db="UniProtKB">
        <authorList>
            <consortium name="Ensembl"/>
        </authorList>
    </citation>
    <scope>IDENTIFICATION</scope>
</reference>
<dbReference type="Gene3D" id="3.90.1300.10">
    <property type="entry name" value="Amidase signature (AS) domain"/>
    <property type="match status" value="1"/>
</dbReference>
<evidence type="ECO:0000313" key="2">
    <source>
        <dbReference type="Ensembl" id="ENSPTRP00000084268.1"/>
    </source>
</evidence>
<dbReference type="AlphaFoldDB" id="A0A2I3T4W6"/>
<reference evidence="2" key="3">
    <citation type="submission" date="2025-09" db="UniProtKB">
        <authorList>
            <consortium name="Ensembl"/>
        </authorList>
    </citation>
    <scope>IDENTIFICATION</scope>
</reference>
<dbReference type="Proteomes" id="UP000002277">
    <property type="component" value="Chromosome X"/>
</dbReference>
<dbReference type="InParanoid" id="A0A2I3T4W6"/>
<keyword evidence="3" id="KW-1185">Reference proteome</keyword>
<dbReference type="InterPro" id="IPR036928">
    <property type="entry name" value="AS_sf"/>
</dbReference>
<dbReference type="Pfam" id="PF01425">
    <property type="entry name" value="Amidase"/>
    <property type="match status" value="1"/>
</dbReference>
<dbReference type="GeneTree" id="ENSGT00940000162502"/>
<accession>A0A2I3T4W6</accession>
<dbReference type="EMBL" id="AACZ04056850">
    <property type="status" value="NOT_ANNOTATED_CDS"/>
    <property type="molecule type" value="Genomic_DNA"/>
</dbReference>
<protein>
    <recommendedName>
        <fullName evidence="1">Amidase domain-containing protein</fullName>
    </recommendedName>
</protein>
<dbReference type="SUPFAM" id="SSF75304">
    <property type="entry name" value="Amidase signature (AS) enzymes"/>
    <property type="match status" value="1"/>
</dbReference>
<sequence>MPNSSGLMNRRDAIAKTDATVVALQKGAGAIPLGITNCSELCMWYESSNKIYGWSNNPYDLQHIYFVFLVGGEAACSVIGVGSDIGGSIRMPAFFNGIFGHKPSPGVVPNKGQFPLAVGAQELFLSTGPICHYAEDLAPMLKVMAGPGIKRLKLDTKVHLKDLKCYWMEHDGGSFLMSKVDQDLIMTQKKVILNKICLGIIFSQRDILLSPLLHLLPNISVSAYGIKVFRTCWKFWSGKSGRRRK</sequence>
<name>A0A2I3T4W6_PANTR</name>
<organism evidence="2 3">
    <name type="scientific">Pan troglodytes</name>
    <name type="common">Chimpanzee</name>
    <dbReference type="NCBI Taxonomy" id="9598"/>
    <lineage>
        <taxon>Eukaryota</taxon>
        <taxon>Metazoa</taxon>
        <taxon>Chordata</taxon>
        <taxon>Craniata</taxon>
        <taxon>Vertebrata</taxon>
        <taxon>Euteleostomi</taxon>
        <taxon>Mammalia</taxon>
        <taxon>Eutheria</taxon>
        <taxon>Euarchontoglires</taxon>
        <taxon>Primates</taxon>
        <taxon>Haplorrhini</taxon>
        <taxon>Catarrhini</taxon>
        <taxon>Hominidae</taxon>
        <taxon>Pan</taxon>
    </lineage>
</organism>